<dbReference type="PANTHER" id="PTHR43658:SF8">
    <property type="entry name" value="17-BETA-HYDROXYSTEROID DEHYDROGENASE 14-RELATED"/>
    <property type="match status" value="1"/>
</dbReference>
<evidence type="ECO:0000256" key="3">
    <source>
        <dbReference type="ARBA" id="ARBA00024071"/>
    </source>
</evidence>
<comment type="catalytic activity">
    <reaction evidence="13">
        <text>5alpha-pregnan-20beta-ol-3-one + NAD(+) = 5alpha-pregnane-3,20-dione + NADH + H(+)</text>
        <dbReference type="Rhea" id="RHEA:42008"/>
        <dbReference type="ChEBI" id="CHEBI:15378"/>
        <dbReference type="ChEBI" id="CHEBI:28952"/>
        <dbReference type="ChEBI" id="CHEBI:57540"/>
        <dbReference type="ChEBI" id="CHEBI:57945"/>
        <dbReference type="ChEBI" id="CHEBI:78594"/>
    </reaction>
    <physiologicalReaction direction="left-to-right" evidence="13">
        <dbReference type="Rhea" id="RHEA:42009"/>
    </physiologicalReaction>
</comment>
<evidence type="ECO:0000256" key="5">
    <source>
        <dbReference type="ARBA" id="ARBA00049381"/>
    </source>
</evidence>
<comment type="caution">
    <text evidence="22">The sequence shown here is derived from an EMBL/GenBank/DDBJ whole genome shotgun (WGS) entry which is preliminary data.</text>
</comment>
<evidence type="ECO:0000256" key="9">
    <source>
        <dbReference type="ARBA" id="ARBA00050927"/>
    </source>
</evidence>
<evidence type="ECO:0000256" key="2">
    <source>
        <dbReference type="ARBA" id="ARBA00023002"/>
    </source>
</evidence>
<comment type="catalytic activity">
    <reaction evidence="5">
        <text>17beta-estradiol + NAD(+) = estrone + NADH + H(+)</text>
        <dbReference type="Rhea" id="RHEA:24612"/>
        <dbReference type="ChEBI" id="CHEBI:15378"/>
        <dbReference type="ChEBI" id="CHEBI:16469"/>
        <dbReference type="ChEBI" id="CHEBI:17263"/>
        <dbReference type="ChEBI" id="CHEBI:57540"/>
        <dbReference type="ChEBI" id="CHEBI:57945"/>
        <dbReference type="EC" id="1.1.1.62"/>
    </reaction>
    <physiologicalReaction direction="left-to-right" evidence="5">
        <dbReference type="Rhea" id="RHEA:24613"/>
    </physiologicalReaction>
</comment>
<dbReference type="GO" id="GO:0008209">
    <property type="term" value="P:androgen metabolic process"/>
    <property type="evidence" value="ECO:0007669"/>
    <property type="project" value="TreeGrafter"/>
</dbReference>
<dbReference type="GO" id="GO:0004303">
    <property type="term" value="F:estradiol 17-beta-dehydrogenase [NAD(P)+] activity"/>
    <property type="evidence" value="ECO:0007669"/>
    <property type="project" value="UniProtKB-EC"/>
</dbReference>
<evidence type="ECO:0000256" key="10">
    <source>
        <dbReference type="ARBA" id="ARBA00051004"/>
    </source>
</evidence>
<comment type="catalytic activity">
    <reaction evidence="9">
        <text>cortisol + NAD(+) = 11beta,17alpha-dihydroxypregn-4-ene-3,20,21-trione + NADH + H(+)</text>
        <dbReference type="Rhea" id="RHEA:42012"/>
        <dbReference type="ChEBI" id="CHEBI:15378"/>
        <dbReference type="ChEBI" id="CHEBI:17650"/>
        <dbReference type="ChEBI" id="CHEBI:57540"/>
        <dbReference type="ChEBI" id="CHEBI:57945"/>
        <dbReference type="ChEBI" id="CHEBI:78595"/>
    </reaction>
    <physiologicalReaction direction="left-to-right" evidence="9">
        <dbReference type="Rhea" id="RHEA:42013"/>
    </physiologicalReaction>
</comment>
<evidence type="ECO:0000256" key="1">
    <source>
        <dbReference type="ARBA" id="ARBA00006484"/>
    </source>
</evidence>
<dbReference type="GO" id="GO:0008210">
    <property type="term" value="P:estrogen metabolic process"/>
    <property type="evidence" value="ECO:0007669"/>
    <property type="project" value="TreeGrafter"/>
</dbReference>
<dbReference type="Pfam" id="PF16033">
    <property type="entry name" value="DUF4789"/>
    <property type="match status" value="1"/>
</dbReference>
<evidence type="ECO:0000256" key="18">
    <source>
        <dbReference type="ARBA" id="ARBA00082293"/>
    </source>
</evidence>
<evidence type="ECO:0000256" key="4">
    <source>
        <dbReference type="ARBA" id="ARBA00024072"/>
    </source>
</evidence>
<evidence type="ECO:0000256" key="11">
    <source>
        <dbReference type="ARBA" id="ARBA00051637"/>
    </source>
</evidence>
<dbReference type="Pfam" id="PF00106">
    <property type="entry name" value="adh_short"/>
    <property type="match status" value="1"/>
</dbReference>
<accession>A0A1D2MJW5</accession>
<comment type="catalytic activity">
    <reaction evidence="11">
        <text>3beta,7beta-dihydroxy-5beta-cholan-24-oate + NAD(+) = 3beta-hydroxy-7-oxo-5beta-cholan-24-oate + NADH + H(+)</text>
        <dbReference type="Rhea" id="RHEA:42024"/>
        <dbReference type="ChEBI" id="CHEBI:15378"/>
        <dbReference type="ChEBI" id="CHEBI:57540"/>
        <dbReference type="ChEBI" id="CHEBI:57945"/>
        <dbReference type="ChEBI" id="CHEBI:78602"/>
        <dbReference type="ChEBI" id="CHEBI:78603"/>
    </reaction>
    <physiologicalReaction direction="left-to-right" evidence="11">
        <dbReference type="Rhea" id="RHEA:42025"/>
    </physiologicalReaction>
</comment>
<keyword evidence="23" id="KW-1185">Reference proteome</keyword>
<evidence type="ECO:0000313" key="23">
    <source>
        <dbReference type="Proteomes" id="UP000094527"/>
    </source>
</evidence>
<dbReference type="PROSITE" id="PS00061">
    <property type="entry name" value="ADH_SHORT"/>
    <property type="match status" value="1"/>
</dbReference>
<dbReference type="PANTHER" id="PTHR43658">
    <property type="entry name" value="SHORT-CHAIN DEHYDROGENASE/REDUCTASE"/>
    <property type="match status" value="1"/>
</dbReference>
<dbReference type="Proteomes" id="UP000094527">
    <property type="component" value="Unassembled WGS sequence"/>
</dbReference>
<dbReference type="EC" id="1.1.1.53" evidence="3"/>
<comment type="catalytic activity">
    <reaction evidence="14">
        <text>cortisone + NAD(+) = 17alpha-hydroxypregn-4-en-3,11,20-trione-21-al + NADH + H(+)</text>
        <dbReference type="Rhea" id="RHEA:42016"/>
        <dbReference type="ChEBI" id="CHEBI:15378"/>
        <dbReference type="ChEBI" id="CHEBI:16962"/>
        <dbReference type="ChEBI" id="CHEBI:57540"/>
        <dbReference type="ChEBI" id="CHEBI:57945"/>
        <dbReference type="ChEBI" id="CHEBI:78596"/>
    </reaction>
    <physiologicalReaction direction="left-to-right" evidence="14">
        <dbReference type="Rhea" id="RHEA:42017"/>
    </physiologicalReaction>
</comment>
<keyword evidence="20" id="KW-0732">Signal</keyword>
<dbReference type="GO" id="GO:0003857">
    <property type="term" value="F:(3S)-3-hydroxyacyl-CoA dehydrogenase (NAD+) activity"/>
    <property type="evidence" value="ECO:0007669"/>
    <property type="project" value="UniProtKB-EC"/>
</dbReference>
<sequence length="535" mass="57959">MKSQRTSILLLVGLLFLTWSCCSHSFSISESDQFARGILRLRRAVEEGIKTSDTTPSPERLCPEGSAFHNDTNCCHKLLEQGPCGELQQFYQVSKDSNYGICACMANADGCNKMIKTNRMILPGPNSKQCFLAFSQGPCQVGEWFILNLQSLQPECQKKLCSSEKNGTDTKVSTPTSPPETDVFDFTMKDQCYKTFTQGPCPAGQYVQFVGTLSPYPKCFRKAPPTCFSISSIGTSAGLPCTAGHKLLFFFNCQSDEIFQHFERVATLIIMPHAMVTGALKGMVALVTGGASGLGRATVERFLRQGSKVVICDIPASNGVELATELGKDSSIFCPTDVSQEKDVQAALSVCKEKFGKLDIVVNCAGIAGACKVYNFNKKQPHLLEEFQKMIDINTVGTFNVIRLSVGLMGDNKPNEDGQRGVIVNIASVSAFEGQQGQAAYTASKAAIVGMTLPISRDLASTGIRVNTIAPGLFKTPMLMACPEKVQKSLAAAVPFPSRLGFPEELAHLVEVIVLNPMMNGETVRLDGALRMQSK</sequence>
<evidence type="ECO:0000259" key="21">
    <source>
        <dbReference type="Pfam" id="PF16033"/>
    </source>
</evidence>
<evidence type="ECO:0000256" key="14">
    <source>
        <dbReference type="ARBA" id="ARBA00052417"/>
    </source>
</evidence>
<comment type="similarity">
    <text evidence="1">Belongs to the short-chain dehydrogenases/reductases (SDR) family.</text>
</comment>
<dbReference type="STRING" id="48709.A0A1D2MJW5"/>
<evidence type="ECO:0000256" key="16">
    <source>
        <dbReference type="ARBA" id="ARBA00072938"/>
    </source>
</evidence>
<dbReference type="Gene3D" id="3.40.50.720">
    <property type="entry name" value="NAD(P)-binding Rossmann-like Domain"/>
    <property type="match status" value="1"/>
</dbReference>
<keyword evidence="2" id="KW-0560">Oxidoreductase</keyword>
<feature type="signal peptide" evidence="20">
    <location>
        <begin position="1"/>
        <end position="23"/>
    </location>
</feature>
<feature type="domain" description="DUF4789" evidence="21">
    <location>
        <begin position="84"/>
        <end position="169"/>
    </location>
</feature>
<dbReference type="EC" id="1.1.1.62" evidence="4"/>
<evidence type="ECO:0000256" key="20">
    <source>
        <dbReference type="SAM" id="SignalP"/>
    </source>
</evidence>
<evidence type="ECO:0000256" key="8">
    <source>
        <dbReference type="ARBA" id="ARBA00050435"/>
    </source>
</evidence>
<dbReference type="OrthoDB" id="1274115at2759"/>
<dbReference type="InterPro" id="IPR036291">
    <property type="entry name" value="NAD(P)-bd_dom_sf"/>
</dbReference>
<protein>
    <recommendedName>
        <fullName evidence="16">3-hydroxyacyl-CoA dehydrogenase type-2</fullName>
        <ecNumber evidence="3">1.1.1.53</ecNumber>
        <ecNumber evidence="4">1.1.1.62</ecNumber>
    </recommendedName>
    <alternativeName>
        <fullName evidence="18">3-hydroxyacyl-CoA dehydrogenase type II</fullName>
    </alternativeName>
    <alternativeName>
        <fullName evidence="19">Mitochondrial ribonuclease P protein 2</fullName>
    </alternativeName>
    <alternativeName>
        <fullName evidence="17">Type II HADH</fullName>
    </alternativeName>
</protein>
<evidence type="ECO:0000313" key="22">
    <source>
        <dbReference type="EMBL" id="ODM93192.1"/>
    </source>
</evidence>
<dbReference type="InterPro" id="IPR002347">
    <property type="entry name" value="SDR_fam"/>
</dbReference>
<proteinExistence type="inferred from homology"/>
<feature type="chain" id="PRO_5008904151" description="3-hydroxyacyl-CoA dehydrogenase type-2" evidence="20">
    <location>
        <begin position="24"/>
        <end position="535"/>
    </location>
</feature>
<comment type="catalytic activity">
    <reaction evidence="6">
        <text>a (3S)-3-hydroxyacyl-CoA + NAD(+) = a 3-oxoacyl-CoA + NADH + H(+)</text>
        <dbReference type="Rhea" id="RHEA:22432"/>
        <dbReference type="ChEBI" id="CHEBI:15378"/>
        <dbReference type="ChEBI" id="CHEBI:57318"/>
        <dbReference type="ChEBI" id="CHEBI:57540"/>
        <dbReference type="ChEBI" id="CHEBI:57945"/>
        <dbReference type="ChEBI" id="CHEBI:90726"/>
        <dbReference type="EC" id="1.1.1.35"/>
    </reaction>
    <physiologicalReaction direction="left-to-right" evidence="6">
        <dbReference type="Rhea" id="RHEA:22433"/>
    </physiologicalReaction>
    <physiologicalReaction direction="right-to-left" evidence="6">
        <dbReference type="Rhea" id="RHEA:22434"/>
    </physiologicalReaction>
</comment>
<dbReference type="InterPro" id="IPR031993">
    <property type="entry name" value="DUF4789"/>
</dbReference>
<dbReference type="FunFam" id="3.40.50.720:FF:000215">
    <property type="entry name" value="3-hydroxyacyl-CoA dehydrogenase type-2"/>
    <property type="match status" value="1"/>
</dbReference>
<evidence type="ECO:0000256" key="19">
    <source>
        <dbReference type="ARBA" id="ARBA00082399"/>
    </source>
</evidence>
<organism evidence="22 23">
    <name type="scientific">Orchesella cincta</name>
    <name type="common">Springtail</name>
    <name type="synonym">Podura cincta</name>
    <dbReference type="NCBI Taxonomy" id="48709"/>
    <lineage>
        <taxon>Eukaryota</taxon>
        <taxon>Metazoa</taxon>
        <taxon>Ecdysozoa</taxon>
        <taxon>Arthropoda</taxon>
        <taxon>Hexapoda</taxon>
        <taxon>Collembola</taxon>
        <taxon>Entomobryomorpha</taxon>
        <taxon>Entomobryoidea</taxon>
        <taxon>Orchesellidae</taxon>
        <taxon>Orchesellinae</taxon>
        <taxon>Orchesella</taxon>
    </lineage>
</organism>
<comment type="catalytic activity">
    <reaction evidence="8">
        <text>17beta-hydroxy-5alpha-androstan-3-one + NAD(+) = 5alpha-androstan-3,17-dione + NADH + H(+)</text>
        <dbReference type="Rhea" id="RHEA:41992"/>
        <dbReference type="ChEBI" id="CHEBI:15378"/>
        <dbReference type="ChEBI" id="CHEBI:15994"/>
        <dbReference type="ChEBI" id="CHEBI:16330"/>
        <dbReference type="ChEBI" id="CHEBI:57540"/>
        <dbReference type="ChEBI" id="CHEBI:57945"/>
    </reaction>
    <physiologicalReaction direction="left-to-right" evidence="8">
        <dbReference type="Rhea" id="RHEA:41993"/>
    </physiologicalReaction>
</comment>
<name>A0A1D2MJW5_ORCCI</name>
<dbReference type="GO" id="GO:0047044">
    <property type="term" value="F:androstan-3-alpha,17-beta-diol dehydrogenase (NAD+) activity"/>
    <property type="evidence" value="ECO:0007669"/>
    <property type="project" value="UniProtKB-EC"/>
</dbReference>
<dbReference type="GO" id="GO:0006631">
    <property type="term" value="P:fatty acid metabolic process"/>
    <property type="evidence" value="ECO:0007669"/>
    <property type="project" value="TreeGrafter"/>
</dbReference>
<evidence type="ECO:0000256" key="7">
    <source>
        <dbReference type="ARBA" id="ARBA00050365"/>
    </source>
</evidence>
<evidence type="ECO:0000256" key="12">
    <source>
        <dbReference type="ARBA" id="ARBA00051831"/>
    </source>
</evidence>
<reference evidence="22 23" key="1">
    <citation type="journal article" date="2016" name="Genome Biol. Evol.">
        <title>Gene Family Evolution Reflects Adaptation to Soil Environmental Stressors in the Genome of the Collembolan Orchesella cincta.</title>
        <authorList>
            <person name="Faddeeva-Vakhrusheva A."/>
            <person name="Derks M.F."/>
            <person name="Anvar S.Y."/>
            <person name="Agamennone V."/>
            <person name="Suring W."/>
            <person name="Smit S."/>
            <person name="van Straalen N.M."/>
            <person name="Roelofs D."/>
        </authorList>
    </citation>
    <scope>NUCLEOTIDE SEQUENCE [LARGE SCALE GENOMIC DNA]</scope>
    <source>
        <tissue evidence="22">Mixed pool</tissue>
    </source>
</reference>
<dbReference type="PRINTS" id="PR00080">
    <property type="entry name" value="SDRFAMILY"/>
</dbReference>
<gene>
    <name evidence="22" type="ORF">Ocin01_13492</name>
</gene>
<dbReference type="CDD" id="cd05371">
    <property type="entry name" value="HSD10-like_SDR_c"/>
    <property type="match status" value="1"/>
</dbReference>
<evidence type="ECO:0000256" key="13">
    <source>
        <dbReference type="ARBA" id="ARBA00052095"/>
    </source>
</evidence>
<evidence type="ECO:0000256" key="17">
    <source>
        <dbReference type="ARBA" id="ARBA00079624"/>
    </source>
</evidence>
<comment type="catalytic activity">
    <reaction evidence="15">
        <text>11-dehydrocorticosterone + NAD(+) = pregn-4-ene-3,11,20,21-tetraone + NADH + H(+)</text>
        <dbReference type="Rhea" id="RHEA:42020"/>
        <dbReference type="ChEBI" id="CHEBI:15378"/>
        <dbReference type="ChEBI" id="CHEBI:57540"/>
        <dbReference type="ChEBI" id="CHEBI:57945"/>
        <dbReference type="ChEBI" id="CHEBI:78600"/>
        <dbReference type="ChEBI" id="CHEBI:78601"/>
    </reaction>
    <physiologicalReaction direction="left-to-right" evidence="15">
        <dbReference type="Rhea" id="RHEA:42021"/>
    </physiologicalReaction>
</comment>
<evidence type="ECO:0000256" key="15">
    <source>
        <dbReference type="ARBA" id="ARBA00052668"/>
    </source>
</evidence>
<dbReference type="PRINTS" id="PR00081">
    <property type="entry name" value="GDHRDH"/>
</dbReference>
<dbReference type="SUPFAM" id="SSF51735">
    <property type="entry name" value="NAD(P)-binding Rossmann-fold domains"/>
    <property type="match status" value="1"/>
</dbReference>
<dbReference type="EMBL" id="LJIJ01001048">
    <property type="protein sequence ID" value="ODM93192.1"/>
    <property type="molecule type" value="Genomic_DNA"/>
</dbReference>
<dbReference type="GO" id="GO:0005739">
    <property type="term" value="C:mitochondrion"/>
    <property type="evidence" value="ECO:0007669"/>
    <property type="project" value="TreeGrafter"/>
</dbReference>
<dbReference type="AlphaFoldDB" id="A0A1D2MJW5"/>
<comment type="catalytic activity">
    <reaction evidence="12">
        <text>ursodeoxycholate + NAD(+) = 7-oxolithocholate + NADH + H(+)</text>
        <dbReference type="Rhea" id="RHEA:42028"/>
        <dbReference type="ChEBI" id="CHEBI:15378"/>
        <dbReference type="ChEBI" id="CHEBI:57540"/>
        <dbReference type="ChEBI" id="CHEBI:57945"/>
        <dbReference type="ChEBI" id="CHEBI:78604"/>
        <dbReference type="ChEBI" id="CHEBI:78605"/>
    </reaction>
    <physiologicalReaction direction="left-to-right" evidence="12">
        <dbReference type="Rhea" id="RHEA:42029"/>
    </physiologicalReaction>
</comment>
<evidence type="ECO:0000256" key="6">
    <source>
        <dbReference type="ARBA" id="ARBA00050141"/>
    </source>
</evidence>
<comment type="catalytic activity">
    <reaction evidence="7">
        <text>5alpha-androstane-3alpha,17beta-diol + NAD(+) = 17beta-hydroxy-5alpha-androstan-3-one + NADH + H(+)</text>
        <dbReference type="Rhea" id="RHEA:42004"/>
        <dbReference type="ChEBI" id="CHEBI:15378"/>
        <dbReference type="ChEBI" id="CHEBI:16330"/>
        <dbReference type="ChEBI" id="CHEBI:36713"/>
        <dbReference type="ChEBI" id="CHEBI:57540"/>
        <dbReference type="ChEBI" id="CHEBI:57945"/>
        <dbReference type="EC" id="1.1.1.53"/>
    </reaction>
    <physiologicalReaction direction="right-to-left" evidence="7">
        <dbReference type="Rhea" id="RHEA:42006"/>
    </physiologicalReaction>
</comment>
<dbReference type="InterPro" id="IPR020904">
    <property type="entry name" value="Sc_DH/Rdtase_CS"/>
</dbReference>
<comment type="catalytic activity">
    <reaction evidence="10">
        <text>(3S)-3-hydroxybutanoyl-CoA + NAD(+) = acetoacetyl-CoA + NADH + H(+)</text>
        <dbReference type="Rhea" id="RHEA:30799"/>
        <dbReference type="ChEBI" id="CHEBI:15378"/>
        <dbReference type="ChEBI" id="CHEBI:57286"/>
        <dbReference type="ChEBI" id="CHEBI:57316"/>
        <dbReference type="ChEBI" id="CHEBI:57540"/>
        <dbReference type="ChEBI" id="CHEBI:57945"/>
    </reaction>
    <physiologicalReaction direction="left-to-right" evidence="10">
        <dbReference type="Rhea" id="RHEA:30800"/>
    </physiologicalReaction>
    <physiologicalReaction direction="right-to-left" evidence="10">
        <dbReference type="Rhea" id="RHEA:30801"/>
    </physiologicalReaction>
</comment>